<evidence type="ECO:0000313" key="4">
    <source>
        <dbReference type="Proteomes" id="UP001201812"/>
    </source>
</evidence>
<protein>
    <submittedName>
        <fullName evidence="3">Phosphotransferase enzyme family domain-containing protein</fullName>
    </submittedName>
</protein>
<evidence type="ECO:0000313" key="3">
    <source>
        <dbReference type="EMBL" id="KAI1691914.1"/>
    </source>
</evidence>
<dbReference type="Proteomes" id="UP001201812">
    <property type="component" value="Unassembled WGS sequence"/>
</dbReference>
<dbReference type="AlphaFoldDB" id="A0AAD4MFI8"/>
<dbReference type="Pfam" id="PF01636">
    <property type="entry name" value="APH"/>
    <property type="match status" value="1"/>
</dbReference>
<evidence type="ECO:0000259" key="2">
    <source>
        <dbReference type="Pfam" id="PF01636"/>
    </source>
</evidence>
<dbReference type="PANTHER" id="PTHR21064">
    <property type="entry name" value="AMINOGLYCOSIDE PHOSPHOTRANSFERASE DOMAIN-CONTAINING PROTEIN-RELATED"/>
    <property type="match status" value="1"/>
</dbReference>
<dbReference type="GO" id="GO:0009088">
    <property type="term" value="P:threonine biosynthetic process"/>
    <property type="evidence" value="ECO:0007669"/>
    <property type="project" value="TreeGrafter"/>
</dbReference>
<proteinExistence type="inferred from homology"/>
<evidence type="ECO:0000256" key="1">
    <source>
        <dbReference type="ARBA" id="ARBA00038240"/>
    </source>
</evidence>
<dbReference type="EMBL" id="JAKKPZ010000849">
    <property type="protein sequence ID" value="KAI1691914.1"/>
    <property type="molecule type" value="Genomic_DNA"/>
</dbReference>
<dbReference type="Gene3D" id="3.90.1200.10">
    <property type="match status" value="1"/>
</dbReference>
<name>A0AAD4MFI8_9BILA</name>
<comment type="caution">
    <text evidence="3">The sequence shown here is derived from an EMBL/GenBank/DDBJ whole genome shotgun (WGS) entry which is preliminary data.</text>
</comment>
<dbReference type="SUPFAM" id="SSF56112">
    <property type="entry name" value="Protein kinase-like (PK-like)"/>
    <property type="match status" value="1"/>
</dbReference>
<dbReference type="InterPro" id="IPR050249">
    <property type="entry name" value="Pseudomonas-type_ThrB"/>
</dbReference>
<dbReference type="PANTHER" id="PTHR21064:SF6">
    <property type="entry name" value="AMINOGLYCOSIDE PHOSPHOTRANSFERASE DOMAIN-CONTAINING PROTEIN"/>
    <property type="match status" value="1"/>
</dbReference>
<dbReference type="Gene3D" id="3.30.200.20">
    <property type="entry name" value="Phosphorylase Kinase, domain 1"/>
    <property type="match status" value="1"/>
</dbReference>
<dbReference type="InterPro" id="IPR011009">
    <property type="entry name" value="Kinase-like_dom_sf"/>
</dbReference>
<feature type="domain" description="Aminoglycoside phosphotransferase" evidence="2">
    <location>
        <begin position="39"/>
        <end position="274"/>
    </location>
</feature>
<gene>
    <name evidence="3" type="ORF">DdX_21556</name>
</gene>
<keyword evidence="4" id="KW-1185">Reference proteome</keyword>
<accession>A0AAD4MFI8</accession>
<dbReference type="InterPro" id="IPR002575">
    <property type="entry name" value="Aminoglycoside_PTrfase"/>
</dbReference>
<dbReference type="GO" id="GO:0004413">
    <property type="term" value="F:homoserine kinase activity"/>
    <property type="evidence" value="ECO:0007669"/>
    <property type="project" value="TreeGrafter"/>
</dbReference>
<reference evidence="3" key="1">
    <citation type="submission" date="2022-01" db="EMBL/GenBank/DDBJ databases">
        <title>Genome Sequence Resource for Two Populations of Ditylenchus destructor, the Migratory Endoparasitic Phytonematode.</title>
        <authorList>
            <person name="Zhang H."/>
            <person name="Lin R."/>
            <person name="Xie B."/>
        </authorList>
    </citation>
    <scope>NUCLEOTIDE SEQUENCE</scope>
    <source>
        <strain evidence="3">BazhouSP</strain>
    </source>
</reference>
<comment type="similarity">
    <text evidence="1">Belongs to the pseudomonas-type ThrB family.</text>
</comment>
<sequence length="334" mass="37117">MELEIAQSTPTAASIAMLVEERYGLGKVVESEFLRRSFNQVYRLGFADGRRVVARLSADRPRGGPNLQFEAAVLDHLSRTGCRVSRCVPTADGQIAIEAPLPEGPRALMLFEHLSGEFTGDAAPDIEAFAHGLASLHTAGESYRGPASLYRLDLDYLLLRPLQGLLRAPTMTAELRPQFEELGERLRATILGLGELGDVLCHGDAHGSNNFIVEDDAHGPRQAVFFDFDEAGPGYLAYELAVYPWILHPRTADGVLGDKAAQQWRHFIHAYREARPVPDADLAAIPRFMAARQFWLLGEYAGRIPVWGSQAMPTDYLRRQLAMLRKWETLELPL</sequence>
<organism evidence="3 4">
    <name type="scientific">Ditylenchus destructor</name>
    <dbReference type="NCBI Taxonomy" id="166010"/>
    <lineage>
        <taxon>Eukaryota</taxon>
        <taxon>Metazoa</taxon>
        <taxon>Ecdysozoa</taxon>
        <taxon>Nematoda</taxon>
        <taxon>Chromadorea</taxon>
        <taxon>Rhabditida</taxon>
        <taxon>Tylenchina</taxon>
        <taxon>Tylenchomorpha</taxon>
        <taxon>Sphaerularioidea</taxon>
        <taxon>Anguinidae</taxon>
        <taxon>Anguininae</taxon>
        <taxon>Ditylenchus</taxon>
    </lineage>
</organism>